<dbReference type="OrthoDB" id="154259at2"/>
<keyword evidence="2" id="KW-1185">Reference proteome</keyword>
<sequence>MKQKMIKIGFSYFSFNDYLLDHQLALWFSAIQKWNASHVIFTGNFDIAITEDVFRKAQEFGLEPIVHFNTIVPSARKFNDAAFILDLYKKWGVTQVIFGDQPNTKRGWLLSGRQDETLVDQFLDRFIPLANHALKIGLTPIMAPLMPGGEFWDCAFLELALDGLKQRKMPQLFDGLVLSSNGFTFNKPLSWGEGGPERWPGSKPYFTPDGQQNSLGFHNFEWVQAISQRVIGKKLPVIILDAGNPGPNIDFEHEKSFEDNLRKILQACHNIDYSEKNRGNEFPILDESVLACNFSLDTMKKIFGEPFSIEILDPIFSQTQSKICRPKTLAGREKHIAHYLLLPSYASGVSDSVLNKVRPLIKKFKPTVGFSLEEALNAVKVSVFPDSNVFADEQINRLRNAGCEVEILPQSGIEIATLLQD</sequence>
<protein>
    <submittedName>
        <fullName evidence="1">Uncharacterized protein</fullName>
    </submittedName>
</protein>
<accession>A0A1Y6K408</accession>
<organism evidence="1 2">
    <name type="scientific">Candidatus Brevifilum fermentans</name>
    <dbReference type="NCBI Taxonomy" id="1986204"/>
    <lineage>
        <taxon>Bacteria</taxon>
        <taxon>Bacillati</taxon>
        <taxon>Chloroflexota</taxon>
        <taxon>Anaerolineae</taxon>
        <taxon>Anaerolineales</taxon>
        <taxon>Anaerolineaceae</taxon>
        <taxon>Candidatus Brevifilum</taxon>
    </lineage>
</organism>
<reference evidence="2" key="1">
    <citation type="submission" date="2017-05" db="EMBL/GenBank/DDBJ databases">
        <authorList>
            <person name="Kirkegaard R."/>
            <person name="Mcilroy J S."/>
        </authorList>
    </citation>
    <scope>NUCLEOTIDE SEQUENCE [LARGE SCALE GENOMIC DNA]</scope>
</reference>
<gene>
    <name evidence="1" type="ORF">CFX1CAM_1387</name>
</gene>
<evidence type="ECO:0000313" key="2">
    <source>
        <dbReference type="Proteomes" id="UP000195514"/>
    </source>
</evidence>
<dbReference type="KEGG" id="abat:CFX1CAM_1387"/>
<evidence type="ECO:0000313" key="1">
    <source>
        <dbReference type="EMBL" id="SMX54452.1"/>
    </source>
</evidence>
<dbReference type="EMBL" id="LT859958">
    <property type="protein sequence ID" value="SMX54452.1"/>
    <property type="molecule type" value="Genomic_DNA"/>
</dbReference>
<dbReference type="Proteomes" id="UP000195514">
    <property type="component" value="Chromosome I"/>
</dbReference>
<dbReference type="AlphaFoldDB" id="A0A1Y6K408"/>
<dbReference type="RefSeq" id="WP_087862294.1">
    <property type="nucleotide sequence ID" value="NZ_LT859958.1"/>
</dbReference>
<proteinExistence type="predicted"/>
<name>A0A1Y6K408_9CHLR</name>